<evidence type="ECO:0008006" key="5">
    <source>
        <dbReference type="Google" id="ProtNLM"/>
    </source>
</evidence>
<feature type="domain" description="DUF4872" evidence="2">
    <location>
        <begin position="173"/>
        <end position="362"/>
    </location>
</feature>
<keyword evidence="4" id="KW-1185">Reference proteome</keyword>
<name>A0A2Z2KS78_9BACL</name>
<dbReference type="Proteomes" id="UP000249890">
    <property type="component" value="Chromosome"/>
</dbReference>
<dbReference type="Pfam" id="PF16169">
    <property type="entry name" value="DUF4872"/>
    <property type="match status" value="1"/>
</dbReference>
<dbReference type="Pfam" id="PF14399">
    <property type="entry name" value="BtrH_N"/>
    <property type="match status" value="1"/>
</dbReference>
<accession>A0A2Z2KS78</accession>
<dbReference type="InterPro" id="IPR026935">
    <property type="entry name" value="BtrH_N"/>
</dbReference>
<dbReference type="InterPro" id="IPR032369">
    <property type="entry name" value="DUF4872"/>
</dbReference>
<feature type="domain" description="Butirosin biosynthesis protein H N-terminal" evidence="1">
    <location>
        <begin position="24"/>
        <end position="159"/>
    </location>
</feature>
<protein>
    <recommendedName>
        <fullName evidence="5">Butirosin biosynthesis protein H N-terminal domain-containing protein</fullName>
    </recommendedName>
</protein>
<dbReference type="RefSeq" id="WP_087919710.1">
    <property type="nucleotide sequence ID" value="NZ_CP021780.1"/>
</dbReference>
<evidence type="ECO:0000259" key="2">
    <source>
        <dbReference type="Pfam" id="PF16169"/>
    </source>
</evidence>
<dbReference type="EMBL" id="CP021780">
    <property type="protein sequence ID" value="ASA25749.1"/>
    <property type="molecule type" value="Genomic_DNA"/>
</dbReference>
<evidence type="ECO:0000313" key="4">
    <source>
        <dbReference type="Proteomes" id="UP000249890"/>
    </source>
</evidence>
<dbReference type="KEGG" id="pdh:B9T62_36495"/>
<dbReference type="AlphaFoldDB" id="A0A2Z2KS78"/>
<sequence length="369" mass="42636">MKTNHSQSSIMEVLGNYKTIKSSHCITKSLAEIMLNCSKLIPEKLCNDAMMFGLDSGLDFVYRVLGKDKYPPVFIGGRFCNWIDNFADTTSIRINKKSTNNNAHAWQSLKNSLDSGIPVMLEVDKYCLQYWKQKVGYEDYGGHLVVAVSYDENYVYISDECGKEEKFQKVPLDELSAARNSTLFWKKPNNIWYEFDFPKEIPSIETMIKTSIKKNVERILNPPRIEAQTGINAMRQCAKDLLSWVDWFDFSIYVHKDKIEVPALDYELFKIMKIIHGGNIGGGGNFRFLYANFLKQSADIIQSDRVREASYDFSLSGEKWIKIHDMINRNEVRPLCYEYKQELLESISQVILEIADIEEGALWKLNEKI</sequence>
<evidence type="ECO:0000313" key="3">
    <source>
        <dbReference type="EMBL" id="ASA25749.1"/>
    </source>
</evidence>
<proteinExistence type="predicted"/>
<reference evidence="3 4" key="1">
    <citation type="submission" date="2017-06" db="EMBL/GenBank/DDBJ databases">
        <title>Complete genome sequence of Paenibacillus donghaensis KCTC 13049T isolated from East Sea sediment, South Korea.</title>
        <authorList>
            <person name="Jung B.K."/>
            <person name="Hong S.-J."/>
            <person name="Shin J.-H."/>
        </authorList>
    </citation>
    <scope>NUCLEOTIDE SEQUENCE [LARGE SCALE GENOMIC DNA]</scope>
    <source>
        <strain evidence="3 4">KCTC 13049</strain>
    </source>
</reference>
<dbReference type="Gene3D" id="3.90.70.10">
    <property type="entry name" value="Cysteine proteinases"/>
    <property type="match status" value="1"/>
</dbReference>
<gene>
    <name evidence="3" type="ORF">B9T62_36495</name>
</gene>
<evidence type="ECO:0000259" key="1">
    <source>
        <dbReference type="Pfam" id="PF14399"/>
    </source>
</evidence>
<dbReference type="OrthoDB" id="4075615at2"/>
<organism evidence="3 4">
    <name type="scientific">Paenibacillus donghaensis</name>
    <dbReference type="NCBI Taxonomy" id="414771"/>
    <lineage>
        <taxon>Bacteria</taxon>
        <taxon>Bacillati</taxon>
        <taxon>Bacillota</taxon>
        <taxon>Bacilli</taxon>
        <taxon>Bacillales</taxon>
        <taxon>Paenibacillaceae</taxon>
        <taxon>Paenibacillus</taxon>
    </lineage>
</organism>